<dbReference type="AlphaFoldDB" id="A0A2D2LX17"/>
<name>A0A2D2LX17_FAUOS</name>
<evidence type="ECO:0000313" key="2">
    <source>
        <dbReference type="EMBL" id="MDI4510316.1"/>
    </source>
</evidence>
<dbReference type="EMBL" id="CP024444">
    <property type="protein sequence ID" value="ATR79568.1"/>
    <property type="molecule type" value="Genomic_DNA"/>
</dbReference>
<reference evidence="1" key="3">
    <citation type="journal article" date="2018" name="Misainmurhag Hoiji">
        <title>Complete genome sequence of multidrug-resistant Moraxella osloensis NP7 with multiple plasmids isolated from human skin.</title>
        <authorList>
            <person name="Ganzorig M."/>
            <person name="Lim J.Y."/>
            <person name="Hwang I."/>
            <person name="Lee K."/>
        </authorList>
    </citation>
    <scope>NUCLEOTIDE SEQUENCE</scope>
    <source>
        <strain evidence="1">NP7</strain>
        <plasmid evidence="1">pNP7-1</plasmid>
    </source>
</reference>
<keyword evidence="1" id="KW-0614">Plasmid</keyword>
<reference evidence="1" key="2">
    <citation type="journal article" date="2018" name="Genome Announc.">
        <title>Complete Genome Sequences of Three Moraxella osloensis Strains Isolated from Human Skin.</title>
        <authorList>
            <person name="Lim J.Y."/>
            <person name="Hwang I."/>
            <person name="Ganzorig M."/>
            <person name="Huang S.L."/>
            <person name="Cho G.S."/>
            <person name="Franz C.M.A.P."/>
            <person name="Lee K."/>
        </authorList>
    </citation>
    <scope>NUCLEOTIDE SEQUENCE</scope>
    <source>
        <strain evidence="1">NP7</strain>
        <plasmid evidence="1">pNP7-1</plasmid>
    </source>
</reference>
<organism evidence="1 3">
    <name type="scientific">Faucicola osloensis</name>
    <name type="common">Moraxella osloensis</name>
    <dbReference type="NCBI Taxonomy" id="34062"/>
    <lineage>
        <taxon>Bacteria</taxon>
        <taxon>Pseudomonadati</taxon>
        <taxon>Pseudomonadota</taxon>
        <taxon>Gammaproteobacteria</taxon>
        <taxon>Moraxellales</taxon>
        <taxon>Moraxellaceae</taxon>
        <taxon>Faucicola</taxon>
    </lineage>
</organism>
<evidence type="ECO:0000313" key="1">
    <source>
        <dbReference type="EMBL" id="ATR79568.1"/>
    </source>
</evidence>
<dbReference type="EMBL" id="SSCJ01000007">
    <property type="protein sequence ID" value="MDI4510316.1"/>
    <property type="molecule type" value="Genomic_DNA"/>
</dbReference>
<dbReference type="Proteomes" id="UP000229340">
    <property type="component" value="Plasmid pNP7-1"/>
</dbReference>
<dbReference type="RefSeq" id="WP_100270940.1">
    <property type="nucleotide sequence ID" value="NZ_CP024444.1"/>
</dbReference>
<accession>A0A2D2LX17</accession>
<geneLocation type="plasmid" evidence="3">
    <name>pnp7-1</name>
</geneLocation>
<sequence>MRDARSSIFNKLLITKDASEKQVVELYSNIELGRATVKQDNGTNKEVAFKTTILITNQHSDEMRLEENTSPSKGDVGFGVVKHLMGLDFNKSSPTAVVEMPGELSQELPVKLTFAQAQEIVEEIKSTIDDANIVVKCIEDETPGYNPWLFNELMQSTKLPVLQFAKQFNMSATSVYEASAGKKTIPWDKWLILYAQVEKFNSSKQDK</sequence>
<proteinExistence type="predicted"/>
<geneLocation type="plasmid" evidence="1">
    <name>pNP7-1</name>
</geneLocation>
<protein>
    <submittedName>
        <fullName evidence="1">Uncharacterized protein</fullName>
    </submittedName>
</protein>
<evidence type="ECO:0000313" key="3">
    <source>
        <dbReference type="Proteomes" id="UP000229340"/>
    </source>
</evidence>
<reference evidence="2" key="4">
    <citation type="submission" date="2019-04" db="EMBL/GenBank/DDBJ databases">
        <title>Moraxella osloensis CCUG 73412, isolated from corneal scrapings as causative agent of keratitis.</title>
        <authorList>
            <person name="Connolly G."/>
            <person name="Jaen-Luchoro D."/>
            <person name="Pinyeiro-Iglesias B."/>
            <person name="Curry A."/>
            <person name="Knowles S."/>
            <person name="Moore E.R.B."/>
        </authorList>
    </citation>
    <scope>NUCLEOTIDE SEQUENCE</scope>
    <source>
        <strain evidence="2">CCUG 73412</strain>
    </source>
</reference>
<gene>
    <name evidence="2" type="ORF">E6P75_08870</name>
    <name evidence="1" type="ORF">NP7_09355</name>
</gene>
<reference evidence="3" key="1">
    <citation type="submission" date="2017-10" db="EMBL/GenBank/DDBJ databases">
        <title>Complete genome sequence of Moraxella osloensis NP7 isolated from human skin.</title>
        <authorList>
            <person name="Lee K."/>
            <person name="Lim J.Y."/>
            <person name="Hwang I."/>
        </authorList>
    </citation>
    <scope>NUCLEOTIDE SEQUENCE [LARGE SCALE GENOMIC DNA]</scope>
    <source>
        <strain evidence="3">NP7</strain>
        <plasmid evidence="3">pnp7-1</plasmid>
    </source>
</reference>